<dbReference type="InterPro" id="IPR046207">
    <property type="entry name" value="DUF6240"/>
</dbReference>
<sequence length="1051" mass="121406">MRVLEKSVHNNQLQIPNIGQLGKKGEQIQGTILGFQDQSAIVKINNNVFAFNSGSLANKKTGEKVSFEIIGMTNNKIELKYIADNALDNEVKLNKCTQSKAIVNLFDMISSLEDNKEETNEEDIKNGIELFMSRVTEKDIDRMIKEGYNPEKIPLGDLNKILNRIKETKVESNAEGLEKLVDQYSEITNNTEQLKSIISKLQKNNLPVNAYTIAKILKAVNQHESFVNLNHDSIVYLLKNDLEINLDNLYKATYSAGKTQTKEIDFQSLEGQIEKIFEESHIEHSKENMATAKMLIENDVHITIKNFDKIREIKLIKEMNQDEIVDLIANNIRQGKSNITTFIDSTNRNENIVGYYEEIQTKLINIKDQKIKYAIKENLEVNINKISEVNISNEEITLDKQSELKFISAKRELEEIRLKLTYDSARKLINKGILIETEKLDKIVESLREIEKEHYHQLLEENNVEKTQENYDILKETDYKVQEIKNMPMTLMGKLYNENTSETIDEIHILGLEEKANVEKAHNSYESLMTQPRKDLGDSIVKTYNQIHPILEDLGLEITQQNERAVKALAYHQMPINEDNIMVVKNLDIKINHLLKAMHPSIIVQFIKEGKNPLHMPMDDLLIEITDIKEKMGFLNEEKYSEYIWQLDKDKEINENERNALIGIYRLLSSIEKSEGKVVGFLINQNQEINLKNLLTATRLMTKRALDITIDEDFGLLEELKLDSKNIEHQIDNGILKNSQTSNNSKIDYYSNLLKEFEDTATLEKLQFLNEDINILDLSMEKLVDRLSNLDMPMRETQIEEKTNTPLQDKIQMLSGVSVEAIAFMNQFEMPYTIENIVNVQTMLQNNFDFKDVLKTIMDSVNKESKDSIVESLENLLGLVDENRIEEQLDHIKSLLTQVKKESYVGNMTTNLQKAFEDSEKLFQIQNYLSKKEYFQLPIIVDGQITQFNVQFIHKNEGANKEILCSLPTKTFGNVKSKLSINNNEVFISVELENENYRSKFERSKDKIINGVQALGYEVKHIDIRNKSTEKGVLMNNRTKLIKEGKYDIFI</sequence>
<keyword evidence="1" id="KW-0175">Coiled coil</keyword>
<dbReference type="RefSeq" id="WP_132254200.1">
    <property type="nucleotide sequence ID" value="NZ_SMAL01000018.1"/>
</dbReference>
<evidence type="ECO:0000313" key="3">
    <source>
        <dbReference type="Proteomes" id="UP000294902"/>
    </source>
</evidence>
<evidence type="ECO:0008006" key="4">
    <source>
        <dbReference type="Google" id="ProtNLM"/>
    </source>
</evidence>
<protein>
    <recommendedName>
        <fullName evidence="4">Flagellar hook-length control protein FliK</fullName>
    </recommendedName>
</protein>
<proteinExistence type="predicted"/>
<dbReference type="EMBL" id="SMAL01000018">
    <property type="protein sequence ID" value="TCT11626.1"/>
    <property type="molecule type" value="Genomic_DNA"/>
</dbReference>
<comment type="caution">
    <text evidence="2">The sequence shown here is derived from an EMBL/GenBank/DDBJ whole genome shotgun (WGS) entry which is preliminary data.</text>
</comment>
<dbReference type="AlphaFoldDB" id="A0A4R3MDU5"/>
<organism evidence="2 3">
    <name type="scientific">Natranaerovirga pectinivora</name>
    <dbReference type="NCBI Taxonomy" id="682400"/>
    <lineage>
        <taxon>Bacteria</taxon>
        <taxon>Bacillati</taxon>
        <taxon>Bacillota</taxon>
        <taxon>Clostridia</taxon>
        <taxon>Lachnospirales</taxon>
        <taxon>Natranaerovirgaceae</taxon>
        <taxon>Natranaerovirga</taxon>
    </lineage>
</organism>
<feature type="coiled-coil region" evidence="1">
    <location>
        <begin position="177"/>
        <end position="204"/>
    </location>
</feature>
<evidence type="ECO:0000256" key="1">
    <source>
        <dbReference type="SAM" id="Coils"/>
    </source>
</evidence>
<dbReference type="Pfam" id="PF19753">
    <property type="entry name" value="DUF6240"/>
    <property type="match status" value="2"/>
</dbReference>
<evidence type="ECO:0000313" key="2">
    <source>
        <dbReference type="EMBL" id="TCT11626.1"/>
    </source>
</evidence>
<name>A0A4R3MDU5_9FIRM</name>
<accession>A0A4R3MDU5</accession>
<keyword evidence="3" id="KW-1185">Reference proteome</keyword>
<dbReference type="Proteomes" id="UP000294902">
    <property type="component" value="Unassembled WGS sequence"/>
</dbReference>
<gene>
    <name evidence="2" type="ORF">EDC18_1185</name>
</gene>
<dbReference type="OrthoDB" id="9759262at2"/>
<reference evidence="2 3" key="1">
    <citation type="submission" date="2019-03" db="EMBL/GenBank/DDBJ databases">
        <title>Genomic Encyclopedia of Type Strains, Phase IV (KMG-IV): sequencing the most valuable type-strain genomes for metagenomic binning, comparative biology and taxonomic classification.</title>
        <authorList>
            <person name="Goeker M."/>
        </authorList>
    </citation>
    <scope>NUCLEOTIDE SEQUENCE [LARGE SCALE GENOMIC DNA]</scope>
    <source>
        <strain evidence="2 3">DSM 24629</strain>
    </source>
</reference>